<dbReference type="InterPro" id="IPR011989">
    <property type="entry name" value="ARM-like"/>
</dbReference>
<reference evidence="8 9" key="1">
    <citation type="journal article" date="2023" name="BMC Biol.">
        <title>The compact genome of the sponge Oopsacas minuta (Hexactinellida) is lacking key metazoan core genes.</title>
        <authorList>
            <person name="Santini S."/>
            <person name="Schenkelaars Q."/>
            <person name="Jourda C."/>
            <person name="Duchesne M."/>
            <person name="Belahbib H."/>
            <person name="Rocher C."/>
            <person name="Selva M."/>
            <person name="Riesgo A."/>
            <person name="Vervoort M."/>
            <person name="Leys S.P."/>
            <person name="Kodjabachian L."/>
            <person name="Le Bivic A."/>
            <person name="Borchiellini C."/>
            <person name="Claverie J.M."/>
            <person name="Renard E."/>
        </authorList>
    </citation>
    <scope>NUCLEOTIDE SEQUENCE [LARGE SCALE GENOMIC DNA]</scope>
    <source>
        <strain evidence="8">SPO-2</strain>
    </source>
</reference>
<evidence type="ECO:0000256" key="3">
    <source>
        <dbReference type="ARBA" id="ARBA00022781"/>
    </source>
</evidence>
<feature type="region of interest" description="Disordered" evidence="6">
    <location>
        <begin position="1"/>
        <end position="22"/>
    </location>
</feature>
<dbReference type="PANTHER" id="PTHR10698:SF0">
    <property type="entry name" value="V-TYPE PROTON ATPASE SUBUNIT H"/>
    <property type="match status" value="1"/>
</dbReference>
<dbReference type="AlphaFoldDB" id="A0AAV7JPN7"/>
<evidence type="ECO:0000256" key="2">
    <source>
        <dbReference type="ARBA" id="ARBA00022448"/>
    </source>
</evidence>
<dbReference type="InterPro" id="IPR004908">
    <property type="entry name" value="ATPase_V1-cplx_hsu"/>
</dbReference>
<dbReference type="GO" id="GO:0005765">
    <property type="term" value="C:lysosomal membrane"/>
    <property type="evidence" value="ECO:0007669"/>
    <property type="project" value="TreeGrafter"/>
</dbReference>
<name>A0AAV7JPN7_9METZ</name>
<proteinExistence type="inferred from homology"/>
<evidence type="ECO:0000256" key="1">
    <source>
        <dbReference type="ARBA" id="ARBA00008613"/>
    </source>
</evidence>
<evidence type="ECO:0000313" key="9">
    <source>
        <dbReference type="Proteomes" id="UP001165289"/>
    </source>
</evidence>
<dbReference type="InterPro" id="IPR011987">
    <property type="entry name" value="ATPase_V1-cplx_hsu_C"/>
</dbReference>
<dbReference type="Pfam" id="PF11698">
    <property type="entry name" value="V-ATPase_H_C"/>
    <property type="match status" value="1"/>
</dbReference>
<organism evidence="8 9">
    <name type="scientific">Oopsacas minuta</name>
    <dbReference type="NCBI Taxonomy" id="111878"/>
    <lineage>
        <taxon>Eukaryota</taxon>
        <taxon>Metazoa</taxon>
        <taxon>Porifera</taxon>
        <taxon>Hexactinellida</taxon>
        <taxon>Hexasterophora</taxon>
        <taxon>Lyssacinosida</taxon>
        <taxon>Leucopsacidae</taxon>
        <taxon>Oopsacas</taxon>
    </lineage>
</organism>
<accession>A0AAV7JPN7</accession>
<protein>
    <recommendedName>
        <fullName evidence="5">V-type proton ATPase subunit H</fullName>
    </recommendedName>
</protein>
<comment type="similarity">
    <text evidence="1 5">Belongs to the V-ATPase H subunit family.</text>
</comment>
<evidence type="ECO:0000256" key="5">
    <source>
        <dbReference type="PIRNR" id="PIRNR032184"/>
    </source>
</evidence>
<dbReference type="PANTHER" id="PTHR10698">
    <property type="entry name" value="V-TYPE PROTON ATPASE SUBUNIT H"/>
    <property type="match status" value="1"/>
</dbReference>
<evidence type="ECO:0000256" key="4">
    <source>
        <dbReference type="ARBA" id="ARBA00023065"/>
    </source>
</evidence>
<gene>
    <name evidence="8" type="ORF">LOD99_5793</name>
</gene>
<sequence length="479" mass="55736">MSGSKYEKLPASGNYGNNFGPDTMSGLSPPAIEDSLLKEAEAILHGDRKIHWNSLPNSIISKAEASQLSELVNADHPHTQDTMIRQNGVKHVEIFLKMLKMRDDRHLKHFLALIHDFIEGDKDRIRYFLEYMNQEDSVDPTLPLVNLLNVKHPFVQYMAALLIGRFTMLAHYQMPDENKDIFLQWVTQQFRMQSSEYLTSCAVALQYLLRTDTYRVYYIKKFSIKPMIDLLISKKGLQLQYNLLFSLWLLSFNPNVCIKLTDKEHHVIPVLADILKHSTKQKIIRLIVATFRNLLSKPESISEQQKNAVTLIQKKVHLQLSVLKDQDLEDDELTDDTMFVFTQLETTLQDISTFDEYVSEVRSGTLEWSPVHRSEKFWRECAPRLNENRFEIVYLLINYLQESRNDQVLSIAAHDLGQYVRYYPRGKTILEREGAKELIMRLLHSEDSSLRMEALLAIQKMMVHNWEYLGKQTAEAVTK</sequence>
<keyword evidence="4 5" id="KW-0406">Ion transport</keyword>
<dbReference type="GO" id="GO:0046961">
    <property type="term" value="F:proton-transporting ATPase activity, rotational mechanism"/>
    <property type="evidence" value="ECO:0007669"/>
    <property type="project" value="UniProtKB-UniRule"/>
</dbReference>
<dbReference type="SUPFAM" id="SSF48371">
    <property type="entry name" value="ARM repeat"/>
    <property type="match status" value="1"/>
</dbReference>
<dbReference type="Pfam" id="PF03224">
    <property type="entry name" value="V-ATPase_H_N"/>
    <property type="match status" value="1"/>
</dbReference>
<keyword evidence="9" id="KW-1185">Reference proteome</keyword>
<dbReference type="Gene3D" id="1.25.10.10">
    <property type="entry name" value="Leucine-rich Repeat Variant"/>
    <property type="match status" value="1"/>
</dbReference>
<comment type="function">
    <text evidence="5">Subunit of the V1 complex of vacuolar(H+)-ATPase (V-ATPase), a multisubunit enzyme composed of a peripheral complex (V1) that hydrolyzes ATP and a membrane integral complex (V0) that translocates protons. V-ATPase is responsible for acidifying and maintaining the pH of intracellular compartments.</text>
</comment>
<keyword evidence="2 5" id="KW-0813">Transport</keyword>
<evidence type="ECO:0000313" key="8">
    <source>
        <dbReference type="EMBL" id="KAI6650953.1"/>
    </source>
</evidence>
<dbReference type="InterPro" id="IPR038497">
    <property type="entry name" value="ATPase_V1-cplx_hsu_C_sf"/>
</dbReference>
<dbReference type="InterPro" id="IPR016024">
    <property type="entry name" value="ARM-type_fold"/>
</dbReference>
<feature type="domain" description="ATPase V1 complex subunit H C-terminal" evidence="7">
    <location>
        <begin position="351"/>
        <end position="466"/>
    </location>
</feature>
<dbReference type="Gene3D" id="1.25.40.150">
    <property type="entry name" value="V-type ATPase, subunit H, C-terminal domain"/>
    <property type="match status" value="1"/>
</dbReference>
<dbReference type="EMBL" id="JAKMXF010000309">
    <property type="protein sequence ID" value="KAI6650953.1"/>
    <property type="molecule type" value="Genomic_DNA"/>
</dbReference>
<dbReference type="GO" id="GO:0000221">
    <property type="term" value="C:vacuolar proton-transporting V-type ATPase, V1 domain"/>
    <property type="evidence" value="ECO:0007669"/>
    <property type="project" value="UniProtKB-UniRule"/>
</dbReference>
<dbReference type="Proteomes" id="UP001165289">
    <property type="component" value="Unassembled WGS sequence"/>
</dbReference>
<evidence type="ECO:0000259" key="7">
    <source>
        <dbReference type="Pfam" id="PF11698"/>
    </source>
</evidence>
<dbReference type="PIRSF" id="PIRSF032184">
    <property type="entry name" value="ATPase_V1_H"/>
    <property type="match status" value="1"/>
</dbReference>
<keyword evidence="3 5" id="KW-0375">Hydrogen ion transport</keyword>
<evidence type="ECO:0000256" key="6">
    <source>
        <dbReference type="SAM" id="MobiDB-lite"/>
    </source>
</evidence>
<comment type="caution">
    <text evidence="8">The sequence shown here is derived from an EMBL/GenBank/DDBJ whole genome shotgun (WGS) entry which is preliminary data.</text>
</comment>
<comment type="subunit">
    <text evidence="5">V-ATPase is a heteromultimeric enzyme made up of two complexes: the ATP-hydrolytic V1 complex and the proton translocation V0 complex.</text>
</comment>